<evidence type="ECO:0000313" key="1">
    <source>
        <dbReference type="EMBL" id="KAF3424364.1"/>
    </source>
</evidence>
<proteinExistence type="predicted"/>
<accession>A0A833VXX2</accession>
<comment type="caution">
    <text evidence="1">The sequence shown here is derived from an EMBL/GenBank/DDBJ whole genome shotgun (WGS) entry which is preliminary data.</text>
</comment>
<evidence type="ECO:0000313" key="2">
    <source>
        <dbReference type="Proteomes" id="UP000655588"/>
    </source>
</evidence>
<dbReference type="Proteomes" id="UP000655588">
    <property type="component" value="Unassembled WGS sequence"/>
</dbReference>
<name>A0A833VXX2_9HYME</name>
<reference evidence="1" key="1">
    <citation type="submission" date="2019-11" db="EMBL/GenBank/DDBJ databases">
        <title>The nuclear and mitochondrial genomes of Frieseomelitta varia - a highly eusocial stingless bee (Meliponini) with a permanently sterile worker caste.</title>
        <authorList>
            <person name="Freitas F.C.P."/>
            <person name="Lourenco A.P."/>
            <person name="Nunes F.M.F."/>
            <person name="Paschoal A.R."/>
            <person name="Abreu F.C.P."/>
            <person name="Barbin F.O."/>
            <person name="Bataglia L."/>
            <person name="Cardoso-Junior C.A.M."/>
            <person name="Cervoni M.S."/>
            <person name="Silva S.R."/>
            <person name="Dalarmi F."/>
            <person name="Del Lama M.A."/>
            <person name="Depintor T.S."/>
            <person name="Ferreira K.M."/>
            <person name="Goria P.S."/>
            <person name="Jaskot M.C."/>
            <person name="Lago D.C."/>
            <person name="Luna-Lucena D."/>
            <person name="Moda L.M."/>
            <person name="Nascimento L."/>
            <person name="Pedrino M."/>
            <person name="Rabico F.O."/>
            <person name="Sanches F.C."/>
            <person name="Santos D.E."/>
            <person name="Santos C.G."/>
            <person name="Vieira J."/>
            <person name="Lopes T.F."/>
            <person name="Barchuk A.R."/>
            <person name="Hartfelder K."/>
            <person name="Simoes Z.L.P."/>
            <person name="Bitondi M.M.G."/>
            <person name="Pinheiro D.G."/>
        </authorList>
    </citation>
    <scope>NUCLEOTIDE SEQUENCE</scope>
    <source>
        <strain evidence="1">USP_RPSP 00005682</strain>
        <tissue evidence="1">Whole individual</tissue>
    </source>
</reference>
<organism evidence="1 2">
    <name type="scientific">Frieseomelitta varia</name>
    <dbReference type="NCBI Taxonomy" id="561572"/>
    <lineage>
        <taxon>Eukaryota</taxon>
        <taxon>Metazoa</taxon>
        <taxon>Ecdysozoa</taxon>
        <taxon>Arthropoda</taxon>
        <taxon>Hexapoda</taxon>
        <taxon>Insecta</taxon>
        <taxon>Pterygota</taxon>
        <taxon>Neoptera</taxon>
        <taxon>Endopterygota</taxon>
        <taxon>Hymenoptera</taxon>
        <taxon>Apocrita</taxon>
        <taxon>Aculeata</taxon>
        <taxon>Apoidea</taxon>
        <taxon>Anthophila</taxon>
        <taxon>Apidae</taxon>
        <taxon>Frieseomelitta</taxon>
    </lineage>
</organism>
<keyword evidence="2" id="KW-1185">Reference proteome</keyword>
<dbReference type="AlphaFoldDB" id="A0A833VXX2"/>
<dbReference type="EMBL" id="WNWW01000475">
    <property type="protein sequence ID" value="KAF3424364.1"/>
    <property type="molecule type" value="Genomic_DNA"/>
</dbReference>
<sequence>MNLLNQFPITRNRIISITPFKISLRLIVSSYSMYIVDEYVYCLRYNCNRQATSAYDSVGEKKKKGFERRLT</sequence>
<gene>
    <name evidence="1" type="ORF">E2986_11606</name>
</gene>
<protein>
    <submittedName>
        <fullName evidence="1">Uncharacterized protein</fullName>
    </submittedName>
</protein>